<feature type="domain" description="RNA polymerase sigma factor 70 region 4 type 2" evidence="8">
    <location>
        <begin position="123"/>
        <end position="174"/>
    </location>
</feature>
<dbReference type="Gene3D" id="1.10.10.10">
    <property type="entry name" value="Winged helix-like DNA-binding domain superfamily/Winged helix DNA-binding domain"/>
    <property type="match status" value="1"/>
</dbReference>
<protein>
    <recommendedName>
        <fullName evidence="6">RNA polymerase sigma factor</fullName>
    </recommendedName>
</protein>
<comment type="caution">
    <text evidence="9">The sequence shown here is derived from an EMBL/GenBank/DDBJ whole genome shotgun (WGS) entry which is preliminary data.</text>
</comment>
<reference evidence="9" key="1">
    <citation type="journal article" date="2021" name="PeerJ">
        <title>Extensive microbial diversity within the chicken gut microbiome revealed by metagenomics and culture.</title>
        <authorList>
            <person name="Gilroy R."/>
            <person name="Ravi A."/>
            <person name="Getino M."/>
            <person name="Pursley I."/>
            <person name="Horton D.L."/>
            <person name="Alikhan N.F."/>
            <person name="Baker D."/>
            <person name="Gharbi K."/>
            <person name="Hall N."/>
            <person name="Watson M."/>
            <person name="Adriaenssens E.M."/>
            <person name="Foster-Nyarko E."/>
            <person name="Jarju S."/>
            <person name="Secka A."/>
            <person name="Antonio M."/>
            <person name="Oren A."/>
            <person name="Chaudhuri R.R."/>
            <person name="La Ragione R."/>
            <person name="Hildebrand F."/>
            <person name="Pallen M.J."/>
        </authorList>
    </citation>
    <scope>NUCLEOTIDE SEQUENCE</scope>
    <source>
        <strain evidence="9">Gambia2-208</strain>
    </source>
</reference>
<evidence type="ECO:0000256" key="5">
    <source>
        <dbReference type="ARBA" id="ARBA00023163"/>
    </source>
</evidence>
<dbReference type="InterPro" id="IPR013324">
    <property type="entry name" value="RNA_pol_sigma_r3/r4-like"/>
</dbReference>
<dbReference type="Pfam" id="PF04542">
    <property type="entry name" value="Sigma70_r2"/>
    <property type="match status" value="1"/>
</dbReference>
<dbReference type="Pfam" id="PF08281">
    <property type="entry name" value="Sigma70_r4_2"/>
    <property type="match status" value="1"/>
</dbReference>
<dbReference type="NCBIfam" id="TIGR02937">
    <property type="entry name" value="sigma70-ECF"/>
    <property type="match status" value="1"/>
</dbReference>
<dbReference type="InterPro" id="IPR013249">
    <property type="entry name" value="RNA_pol_sigma70_r4_t2"/>
</dbReference>
<evidence type="ECO:0000256" key="6">
    <source>
        <dbReference type="RuleBase" id="RU000716"/>
    </source>
</evidence>
<dbReference type="GO" id="GO:0003677">
    <property type="term" value="F:DNA binding"/>
    <property type="evidence" value="ECO:0007669"/>
    <property type="project" value="UniProtKB-KW"/>
</dbReference>
<sequence>MTTTDEAHIILRILDGETALYEHFLRCYGKEVFSLVVRIVGNREDAEELTQDVFLKAFEKLSTFQGRSSFSTWICAIAYRTAVSEARRRTHDEHVMDDHELASLSDTLVDEALNDTDETRLALLRQAIPRLEAEEQALITLFYREEKSLQEMTQITGLTVGNLKVKLHRIRKKLYVLMKQEEEKSL</sequence>
<gene>
    <name evidence="9" type="ORF">H9824_07830</name>
</gene>
<feature type="domain" description="RNA polymerase sigma-70 region 2" evidence="7">
    <location>
        <begin position="26"/>
        <end position="90"/>
    </location>
</feature>
<proteinExistence type="inferred from homology"/>
<evidence type="ECO:0000259" key="7">
    <source>
        <dbReference type="Pfam" id="PF04542"/>
    </source>
</evidence>
<dbReference type="InterPro" id="IPR039425">
    <property type="entry name" value="RNA_pol_sigma-70-like"/>
</dbReference>
<accession>A0A9D2CK55</accession>
<dbReference type="GO" id="GO:0016987">
    <property type="term" value="F:sigma factor activity"/>
    <property type="evidence" value="ECO:0007669"/>
    <property type="project" value="UniProtKB-KW"/>
</dbReference>
<dbReference type="PANTHER" id="PTHR43133">
    <property type="entry name" value="RNA POLYMERASE ECF-TYPE SIGMA FACTO"/>
    <property type="match status" value="1"/>
</dbReference>
<evidence type="ECO:0000313" key="9">
    <source>
        <dbReference type="EMBL" id="HIY88597.1"/>
    </source>
</evidence>
<dbReference type="Proteomes" id="UP000886851">
    <property type="component" value="Unassembled WGS sequence"/>
</dbReference>
<dbReference type="InterPro" id="IPR014284">
    <property type="entry name" value="RNA_pol_sigma-70_dom"/>
</dbReference>
<evidence type="ECO:0000256" key="1">
    <source>
        <dbReference type="ARBA" id="ARBA00010641"/>
    </source>
</evidence>
<comment type="similarity">
    <text evidence="1 6">Belongs to the sigma-70 factor family. ECF subfamily.</text>
</comment>
<reference evidence="9" key="2">
    <citation type="submission" date="2021-04" db="EMBL/GenBank/DDBJ databases">
        <authorList>
            <person name="Gilroy R."/>
        </authorList>
    </citation>
    <scope>NUCLEOTIDE SEQUENCE</scope>
    <source>
        <strain evidence="9">Gambia2-208</strain>
    </source>
</reference>
<dbReference type="PROSITE" id="PS01063">
    <property type="entry name" value="SIGMA70_ECF"/>
    <property type="match status" value="1"/>
</dbReference>
<dbReference type="InterPro" id="IPR013325">
    <property type="entry name" value="RNA_pol_sigma_r2"/>
</dbReference>
<evidence type="ECO:0000256" key="3">
    <source>
        <dbReference type="ARBA" id="ARBA00023082"/>
    </source>
</evidence>
<evidence type="ECO:0000313" key="10">
    <source>
        <dbReference type="Proteomes" id="UP000886851"/>
    </source>
</evidence>
<dbReference type="EMBL" id="DXCV01000054">
    <property type="protein sequence ID" value="HIY88597.1"/>
    <property type="molecule type" value="Genomic_DNA"/>
</dbReference>
<evidence type="ECO:0000256" key="2">
    <source>
        <dbReference type="ARBA" id="ARBA00023015"/>
    </source>
</evidence>
<organism evidence="9 10">
    <name type="scientific">Candidatus Bacteroides pullicola</name>
    <dbReference type="NCBI Taxonomy" id="2838475"/>
    <lineage>
        <taxon>Bacteria</taxon>
        <taxon>Pseudomonadati</taxon>
        <taxon>Bacteroidota</taxon>
        <taxon>Bacteroidia</taxon>
        <taxon>Bacteroidales</taxon>
        <taxon>Bacteroidaceae</taxon>
        <taxon>Bacteroides</taxon>
    </lineage>
</organism>
<dbReference type="Gene3D" id="1.10.1740.10">
    <property type="match status" value="1"/>
</dbReference>
<keyword evidence="2 6" id="KW-0805">Transcription regulation</keyword>
<name>A0A9D2CK55_9BACE</name>
<dbReference type="SUPFAM" id="SSF88659">
    <property type="entry name" value="Sigma3 and sigma4 domains of RNA polymerase sigma factors"/>
    <property type="match status" value="1"/>
</dbReference>
<dbReference type="GO" id="GO:0006352">
    <property type="term" value="P:DNA-templated transcription initiation"/>
    <property type="evidence" value="ECO:0007669"/>
    <property type="project" value="InterPro"/>
</dbReference>
<evidence type="ECO:0000256" key="4">
    <source>
        <dbReference type="ARBA" id="ARBA00023125"/>
    </source>
</evidence>
<dbReference type="AlphaFoldDB" id="A0A9D2CK55"/>
<dbReference type="InterPro" id="IPR036388">
    <property type="entry name" value="WH-like_DNA-bd_sf"/>
</dbReference>
<keyword evidence="4 6" id="KW-0238">DNA-binding</keyword>
<dbReference type="InterPro" id="IPR000838">
    <property type="entry name" value="RNA_pol_sigma70_ECF_CS"/>
</dbReference>
<keyword evidence="3 6" id="KW-0731">Sigma factor</keyword>
<keyword evidence="5 6" id="KW-0804">Transcription</keyword>
<dbReference type="InterPro" id="IPR007627">
    <property type="entry name" value="RNA_pol_sigma70_r2"/>
</dbReference>
<dbReference type="PANTHER" id="PTHR43133:SF45">
    <property type="entry name" value="RNA POLYMERASE ECF-TYPE SIGMA FACTOR"/>
    <property type="match status" value="1"/>
</dbReference>
<dbReference type="SUPFAM" id="SSF88946">
    <property type="entry name" value="Sigma2 domain of RNA polymerase sigma factors"/>
    <property type="match status" value="1"/>
</dbReference>
<evidence type="ECO:0000259" key="8">
    <source>
        <dbReference type="Pfam" id="PF08281"/>
    </source>
</evidence>